<evidence type="ECO:0000313" key="3">
    <source>
        <dbReference type="EMBL" id="CAB3360009.1"/>
    </source>
</evidence>
<name>A0A8S1BWB8_9INSE</name>
<comment type="caution">
    <text evidence="3">The sequence shown here is derived from an EMBL/GenBank/DDBJ whole genome shotgun (WGS) entry which is preliminary data.</text>
</comment>
<evidence type="ECO:0000313" key="4">
    <source>
        <dbReference type="Proteomes" id="UP000494165"/>
    </source>
</evidence>
<feature type="region of interest" description="Disordered" evidence="1">
    <location>
        <begin position="46"/>
        <end position="91"/>
    </location>
</feature>
<protein>
    <submittedName>
        <fullName evidence="3">Uncharacterized protein</fullName>
    </submittedName>
</protein>
<evidence type="ECO:0000256" key="2">
    <source>
        <dbReference type="SAM" id="SignalP"/>
    </source>
</evidence>
<dbReference type="AlphaFoldDB" id="A0A8S1BWB8"/>
<organism evidence="3 4">
    <name type="scientific">Cloeon dipterum</name>
    <dbReference type="NCBI Taxonomy" id="197152"/>
    <lineage>
        <taxon>Eukaryota</taxon>
        <taxon>Metazoa</taxon>
        <taxon>Ecdysozoa</taxon>
        <taxon>Arthropoda</taxon>
        <taxon>Hexapoda</taxon>
        <taxon>Insecta</taxon>
        <taxon>Pterygota</taxon>
        <taxon>Palaeoptera</taxon>
        <taxon>Ephemeroptera</taxon>
        <taxon>Pisciforma</taxon>
        <taxon>Baetidae</taxon>
        <taxon>Cloeon</taxon>
    </lineage>
</organism>
<keyword evidence="4" id="KW-1185">Reference proteome</keyword>
<sequence length="91" mass="10526">MKLYVFVLLVVLATIALAQEDAQLDETPQSVNDFDGVRLVRSPNRYYYNQGHGHHGRPHSNHYYGNHHNRPHGGGHHNGYKPQYYPNRYIG</sequence>
<evidence type="ECO:0000256" key="1">
    <source>
        <dbReference type="SAM" id="MobiDB-lite"/>
    </source>
</evidence>
<keyword evidence="2" id="KW-0732">Signal</keyword>
<proteinExistence type="predicted"/>
<dbReference type="Proteomes" id="UP000494165">
    <property type="component" value="Unassembled WGS sequence"/>
</dbReference>
<reference evidence="3 4" key="1">
    <citation type="submission" date="2020-04" db="EMBL/GenBank/DDBJ databases">
        <authorList>
            <person name="Alioto T."/>
            <person name="Alioto T."/>
            <person name="Gomez Garrido J."/>
        </authorList>
    </citation>
    <scope>NUCLEOTIDE SEQUENCE [LARGE SCALE GENOMIC DNA]</scope>
</reference>
<dbReference type="EMBL" id="CADEPI010000002">
    <property type="protein sequence ID" value="CAB3360009.1"/>
    <property type="molecule type" value="Genomic_DNA"/>
</dbReference>
<feature type="chain" id="PRO_5035801831" evidence="2">
    <location>
        <begin position="19"/>
        <end position="91"/>
    </location>
</feature>
<accession>A0A8S1BWB8</accession>
<gene>
    <name evidence="3" type="ORF">CLODIP_2_CD07814</name>
</gene>
<feature type="compositionally biased region" description="Basic residues" evidence="1">
    <location>
        <begin position="52"/>
        <end position="79"/>
    </location>
</feature>
<feature type="signal peptide" evidence="2">
    <location>
        <begin position="1"/>
        <end position="18"/>
    </location>
</feature>